<keyword evidence="3" id="KW-0032">Aminotransferase</keyword>
<comment type="caution">
    <text evidence="3">The sequence shown here is derived from an EMBL/GenBank/DDBJ whole genome shotgun (WGS) entry which is preliminary data.</text>
</comment>
<dbReference type="Proteomes" id="UP000189177">
    <property type="component" value="Unassembled WGS sequence"/>
</dbReference>
<gene>
    <name evidence="3" type="ORF">B1A74_03710</name>
</gene>
<dbReference type="EMBL" id="MUZR01000008">
    <property type="protein sequence ID" value="OOC10940.1"/>
    <property type="molecule type" value="Genomic_DNA"/>
</dbReference>
<feature type="domain" description="Aminotransferase class V" evidence="2">
    <location>
        <begin position="22"/>
        <end position="317"/>
    </location>
</feature>
<keyword evidence="3" id="KW-0808">Transferase</keyword>
<dbReference type="GO" id="GO:0008483">
    <property type="term" value="F:transaminase activity"/>
    <property type="evidence" value="ECO:0007669"/>
    <property type="project" value="UniProtKB-KW"/>
</dbReference>
<accession>A0A1V3A0R3</accession>
<proteinExistence type="predicted"/>
<dbReference type="OrthoDB" id="9764293at2"/>
<evidence type="ECO:0000313" key="4">
    <source>
        <dbReference type="Proteomes" id="UP000189177"/>
    </source>
</evidence>
<reference evidence="3 4" key="1">
    <citation type="submission" date="2017-02" db="EMBL/GenBank/DDBJ databases">
        <title>Genomic diversity within the haloalkaliphilic genus Thioalkalivibrio.</title>
        <authorList>
            <person name="Ahn A.-C."/>
            <person name="Meier-Kolthoff J."/>
            <person name="Overmars L."/>
            <person name="Richter M."/>
            <person name="Woyke T."/>
            <person name="Sorokin D.Y."/>
            <person name="Muyzer G."/>
        </authorList>
    </citation>
    <scope>NUCLEOTIDE SEQUENCE [LARGE SCALE GENOMIC DNA]</scope>
    <source>
        <strain evidence="3 4">HL17</strain>
    </source>
</reference>
<name>A0A1V3A0R3_9GAMM</name>
<dbReference type="Gene3D" id="3.90.1150.10">
    <property type="entry name" value="Aspartate Aminotransferase, domain 1"/>
    <property type="match status" value="1"/>
</dbReference>
<dbReference type="InterPro" id="IPR015424">
    <property type="entry name" value="PyrdxlP-dep_Trfase"/>
</dbReference>
<keyword evidence="1" id="KW-0663">Pyridoxal phosphate</keyword>
<dbReference type="SUPFAM" id="SSF53383">
    <property type="entry name" value="PLP-dependent transferases"/>
    <property type="match status" value="1"/>
</dbReference>
<evidence type="ECO:0000313" key="3">
    <source>
        <dbReference type="EMBL" id="OOC10940.1"/>
    </source>
</evidence>
<evidence type="ECO:0000256" key="1">
    <source>
        <dbReference type="ARBA" id="ARBA00022898"/>
    </source>
</evidence>
<dbReference type="InterPro" id="IPR015421">
    <property type="entry name" value="PyrdxlP-dep_Trfase_major"/>
</dbReference>
<dbReference type="InterPro" id="IPR000192">
    <property type="entry name" value="Aminotrans_V_dom"/>
</dbReference>
<dbReference type="Pfam" id="PF00266">
    <property type="entry name" value="Aminotran_5"/>
    <property type="match status" value="1"/>
</dbReference>
<evidence type="ECO:0000259" key="2">
    <source>
        <dbReference type="Pfam" id="PF00266"/>
    </source>
</evidence>
<protein>
    <submittedName>
        <fullName evidence="3">Class V aminotransferase</fullName>
    </submittedName>
</protein>
<dbReference type="Gene3D" id="3.40.640.10">
    <property type="entry name" value="Type I PLP-dependent aspartate aminotransferase-like (Major domain)"/>
    <property type="match status" value="1"/>
</dbReference>
<dbReference type="PANTHER" id="PTHR43586:SF15">
    <property type="entry name" value="BLR3095 PROTEIN"/>
    <property type="match status" value="1"/>
</dbReference>
<dbReference type="AlphaFoldDB" id="A0A1V3A0R3"/>
<organism evidence="3 4">
    <name type="scientific">Thioalkalivibrio halophilus</name>
    <dbReference type="NCBI Taxonomy" id="252474"/>
    <lineage>
        <taxon>Bacteria</taxon>
        <taxon>Pseudomonadati</taxon>
        <taxon>Pseudomonadota</taxon>
        <taxon>Gammaproteobacteria</taxon>
        <taxon>Chromatiales</taxon>
        <taxon>Ectothiorhodospiraceae</taxon>
        <taxon>Thioalkalivibrio</taxon>
    </lineage>
</organism>
<keyword evidence="4" id="KW-1185">Reference proteome</keyword>
<sequence>MHPEFPHKDIIHLNHAAVGPWPRRTAEAVEAFARENLHYGSRGYGRWLETIAATRELARQLIGAPEAEDVAFVKNTSEALSMVAFGLPWQPGQNIVIPEGEFPSNRVVWHAAAQRYDLEVREVAIGEEPELDLLRACDQATALVSASAVRYDSGLRMDVQFLGNELHGRGILFCVDAIQHLGALPFDAPGCRADFVMADAHKWMLAPEGIGLFYVNPEVRDRLQLNEYGWHMLEHAGDFDNPALTPSPGARRFEPGSPNMLGIQALHGSLSLLLETGMDRVDEEIREHWLHLEDRLRGLGCEILSARHRRAGILTFRPSAGLLGDTPLETVYHRLQADGILCAMRGGGIRFSPHFYHETADLDRAVEGLREALPGG</sequence>
<dbReference type="InterPro" id="IPR015422">
    <property type="entry name" value="PyrdxlP-dep_Trfase_small"/>
</dbReference>
<dbReference type="STRING" id="252474.B1A74_03710"/>
<dbReference type="PANTHER" id="PTHR43586">
    <property type="entry name" value="CYSTEINE DESULFURASE"/>
    <property type="match status" value="1"/>
</dbReference>
<dbReference type="RefSeq" id="WP_018946012.1">
    <property type="nucleotide sequence ID" value="NZ_MUZR01000008.1"/>
</dbReference>